<feature type="domain" description="Glycoside hydrolase 35 catalytic" evidence="2">
    <location>
        <begin position="14"/>
        <end position="57"/>
    </location>
</feature>
<dbReference type="STRING" id="37653.A0A0L8HGJ1"/>
<dbReference type="PANTHER" id="PTHR23421">
    <property type="entry name" value="BETA-GALACTOSIDASE RELATED"/>
    <property type="match status" value="1"/>
</dbReference>
<protein>
    <recommendedName>
        <fullName evidence="2">Glycoside hydrolase 35 catalytic domain-containing protein</fullName>
    </recommendedName>
</protein>
<dbReference type="EMBL" id="KQ418205">
    <property type="protein sequence ID" value="KOF88224.1"/>
    <property type="molecule type" value="Genomic_DNA"/>
</dbReference>
<organism evidence="3">
    <name type="scientific">Octopus bimaculoides</name>
    <name type="common">California two-spotted octopus</name>
    <dbReference type="NCBI Taxonomy" id="37653"/>
    <lineage>
        <taxon>Eukaryota</taxon>
        <taxon>Metazoa</taxon>
        <taxon>Spiralia</taxon>
        <taxon>Lophotrochozoa</taxon>
        <taxon>Mollusca</taxon>
        <taxon>Cephalopoda</taxon>
        <taxon>Coleoidea</taxon>
        <taxon>Octopodiformes</taxon>
        <taxon>Octopoda</taxon>
        <taxon>Incirrata</taxon>
        <taxon>Octopodidae</taxon>
        <taxon>Octopus</taxon>
    </lineage>
</organism>
<evidence type="ECO:0000313" key="3">
    <source>
        <dbReference type="EMBL" id="KOF88224.1"/>
    </source>
</evidence>
<proteinExistence type="inferred from homology"/>
<dbReference type="InterPro" id="IPR001944">
    <property type="entry name" value="Glycoside_Hdrlase_35"/>
</dbReference>
<dbReference type="SUPFAM" id="SSF51445">
    <property type="entry name" value="(Trans)glycosidases"/>
    <property type="match status" value="1"/>
</dbReference>
<comment type="similarity">
    <text evidence="1">Belongs to the glycosyl hydrolase 35 family.</text>
</comment>
<evidence type="ECO:0000259" key="2">
    <source>
        <dbReference type="Pfam" id="PF01301"/>
    </source>
</evidence>
<dbReference type="GO" id="GO:0004553">
    <property type="term" value="F:hydrolase activity, hydrolyzing O-glycosyl compounds"/>
    <property type="evidence" value="ECO:0007669"/>
    <property type="project" value="InterPro"/>
</dbReference>
<dbReference type="Pfam" id="PF01301">
    <property type="entry name" value="Glyco_hydro_35"/>
    <property type="match status" value="1"/>
</dbReference>
<evidence type="ECO:0000256" key="1">
    <source>
        <dbReference type="ARBA" id="ARBA00009809"/>
    </source>
</evidence>
<name>A0A0L8HGJ1_OCTBM</name>
<sequence length="96" mass="11131">SSNRSFRIDYERNTFVKDGKPFKYVSGSMHYFRTPNYYWHDRLSKMKAAGLNAVQTFSLLFAIVNLKVFRVTGNHVDLISLRRPKKIVDGAFSPPD</sequence>
<dbReference type="PRINTS" id="PR00742">
    <property type="entry name" value="GLHYDRLASE35"/>
</dbReference>
<dbReference type="AlphaFoldDB" id="A0A0L8HGJ1"/>
<dbReference type="InterPro" id="IPR031330">
    <property type="entry name" value="Gly_Hdrlase_35_cat"/>
</dbReference>
<dbReference type="Gene3D" id="3.20.20.80">
    <property type="entry name" value="Glycosidases"/>
    <property type="match status" value="1"/>
</dbReference>
<gene>
    <name evidence="3" type="ORF">OCBIM_22015201mg</name>
</gene>
<dbReference type="GO" id="GO:0005975">
    <property type="term" value="P:carbohydrate metabolic process"/>
    <property type="evidence" value="ECO:0007669"/>
    <property type="project" value="InterPro"/>
</dbReference>
<dbReference type="OrthoDB" id="1657402at2759"/>
<reference evidence="3" key="1">
    <citation type="submission" date="2015-07" db="EMBL/GenBank/DDBJ databases">
        <title>MeaNS - Measles Nucleotide Surveillance Program.</title>
        <authorList>
            <person name="Tran T."/>
            <person name="Druce J."/>
        </authorList>
    </citation>
    <scope>NUCLEOTIDE SEQUENCE</scope>
    <source>
        <strain evidence="3">UCB-OBI-ISO-001</strain>
        <tissue evidence="3">Gonad</tissue>
    </source>
</reference>
<feature type="non-terminal residue" evidence="3">
    <location>
        <position position="1"/>
    </location>
</feature>
<accession>A0A0L8HGJ1</accession>
<dbReference type="InterPro" id="IPR017853">
    <property type="entry name" value="GH"/>
</dbReference>